<reference evidence="1 2" key="1">
    <citation type="submission" date="2015-03" db="EMBL/GenBank/DDBJ databases">
        <authorList>
            <consortium name="Pathogen Informatics"/>
        </authorList>
    </citation>
    <scope>NUCLEOTIDE SEQUENCE [LARGE SCALE GENOMIC DNA]</scope>
    <source>
        <strain evidence="1 2">D4891</strain>
    </source>
</reference>
<proteinExistence type="predicted"/>
<organism evidence="1 2">
    <name type="scientific">Salmonella enterica subsp. enterica serovar Bovismorbificans</name>
    <dbReference type="NCBI Taxonomy" id="58097"/>
    <lineage>
        <taxon>Bacteria</taxon>
        <taxon>Pseudomonadati</taxon>
        <taxon>Pseudomonadota</taxon>
        <taxon>Gammaproteobacteria</taxon>
        <taxon>Enterobacterales</taxon>
        <taxon>Enterobacteriaceae</taxon>
        <taxon>Salmonella</taxon>
    </lineage>
</organism>
<gene>
    <name evidence="1" type="ORF">ERS008207_04828</name>
</gene>
<dbReference type="AlphaFoldDB" id="A0A655EMZ6"/>
<evidence type="ECO:0000313" key="2">
    <source>
        <dbReference type="Proteomes" id="UP000042394"/>
    </source>
</evidence>
<dbReference type="EMBL" id="CQPD01000088">
    <property type="protein sequence ID" value="CNV27998.1"/>
    <property type="molecule type" value="Genomic_DNA"/>
</dbReference>
<name>A0A655EMZ6_SALET</name>
<evidence type="ECO:0000313" key="1">
    <source>
        <dbReference type="EMBL" id="CNV27998.1"/>
    </source>
</evidence>
<sequence>MLHLYSARKEEFRFCRVQPVAPLLASSNLIQFRLLAEVNAGKVLLVVKRFDSQ</sequence>
<accession>A0A655EMZ6</accession>
<dbReference type="Proteomes" id="UP000042394">
    <property type="component" value="Unassembled WGS sequence"/>
</dbReference>
<protein>
    <submittedName>
        <fullName evidence="1">Uncharacterized protein</fullName>
    </submittedName>
</protein>